<proteinExistence type="predicted"/>
<evidence type="ECO:0000313" key="3">
    <source>
        <dbReference type="Proteomes" id="UP000621631"/>
    </source>
</evidence>
<sequence length="943" mass="109892">MNNNELKKDLLKDNYIESAFKRYLSFKETPTYDETYKLEILSELNTYFREETITENNIVETIKKIVSSNPQSGSFVHWSNTSDLQDFVKNNPVEAVNLLSDLYENDDVSLQNRIERFREQGKEWKKDSSLGAPLFGYLLAAYNYEKYPLYKEEVFKYTKKMLGINKKLSGVGKNYQDYYDICVTVKDFLNDRGYSLNMLDIQDFFFCVSQYDILKLESAVEYLYKFAEKLSRFKQDDTVFIEAIKQMDQEILENKRELYRNQEKIRKIRFKILDYYLTNNELTVDDIERIKEEVNSQYDTNILQAWTNFTILFQIYYDSIKEKVKMMLENIRNAMENMKVVTDLGIELDSSLNGFEWKQNFGDTECWLAVYSKELKSHKLAAQLFISISEKGVRFGLDYGSQHERVGKKNMELMDIASFSYQEMEKKIAEIIPEFMENNGSNAEKVPMSLSNTFTSIFNSYEDANWAFDFVKQTMMSLGVSAPGDQRMAVTFRSGRKLHVDFCSWLVTGFVKNKENQTMASITLPASELNEKVFVEIEPFKMKENEEQIALVSLPMEKFREDKELQEMHKNTLELVKNRFKDQSKSQYRIHNNEHLEQAVFHPNKRESVLQKEIPSNPEEPIQLDDFVEIPSLSFDKQITLQGLFFEEKYQLLRQIKTALINQKHIILTGPPGTGKSKLAKEICDAFGADFKMATATSDWSTYETIGGYRPKSDGTLSFNPGLFLDCFKDSDTNQPINKWLIIDEMNRADIDKAFGSLFSALTGDEVTLNFESESGESISLHPQKEVSEVLPNNHEYVIPNDWRMIGTMNTMDKASLYEMSYAFMRRFAFIPVGVPRNIDSNLVGSLLEKWNLTSYEYSDYLATIWKKINQYRQIGPAIIEDIARYTSVDADFTSAIILYVLPQFEGLLDHDILSFIEQVCELPVMEDERLRQFAQDFFHIKE</sequence>
<feature type="domain" description="AAA+ ATPase" evidence="1">
    <location>
        <begin position="662"/>
        <end position="834"/>
    </location>
</feature>
<dbReference type="Gene3D" id="3.40.50.300">
    <property type="entry name" value="P-loop containing nucleotide triphosphate hydrolases"/>
    <property type="match status" value="1"/>
</dbReference>
<dbReference type="RefSeq" id="WP_189777514.1">
    <property type="nucleotide sequence ID" value="NZ_JACWEZ010000002.1"/>
</dbReference>
<dbReference type="Pfam" id="PF07728">
    <property type="entry name" value="AAA_5"/>
    <property type="match status" value="1"/>
</dbReference>
<dbReference type="SMART" id="SM00382">
    <property type="entry name" value="AAA"/>
    <property type="match status" value="1"/>
</dbReference>
<dbReference type="PANTHER" id="PTHR37291:SF1">
    <property type="entry name" value="TYPE IV METHYL-DIRECTED RESTRICTION ENZYME ECOKMCRB SUBUNIT"/>
    <property type="match status" value="1"/>
</dbReference>
<dbReference type="InterPro" id="IPR027417">
    <property type="entry name" value="P-loop_NTPase"/>
</dbReference>
<keyword evidence="3" id="KW-1185">Reference proteome</keyword>
<dbReference type="PANTHER" id="PTHR37291">
    <property type="entry name" value="5-METHYLCYTOSINE-SPECIFIC RESTRICTION ENZYME B"/>
    <property type="match status" value="1"/>
</dbReference>
<evidence type="ECO:0000313" key="2">
    <source>
        <dbReference type="EMBL" id="MBD1222137.1"/>
    </source>
</evidence>
<gene>
    <name evidence="2" type="ORF">IC602_05905</name>
</gene>
<reference evidence="2 3" key="1">
    <citation type="submission" date="2020-09" db="EMBL/GenBank/DDBJ databases">
        <title>Draft Genome Sequences of Oil-Oxidizing Bacteria Halomonas titanicae, Marinobacter lutaoensis, and Virgibacillus halodenitrificans Isolated from Highly Saline Environments.</title>
        <authorList>
            <person name="Grouzdev D.S."/>
            <person name="Sokolova D.S."/>
            <person name="Semenova E.M."/>
            <person name="Borzenkov I.A."/>
            <person name="Bidzhieva S.K."/>
            <person name="Poltaraus A.B."/>
            <person name="Nazina T.N."/>
        </authorList>
    </citation>
    <scope>NUCLEOTIDE SEQUENCE [LARGE SCALE GENOMIC DNA]</scope>
    <source>
        <strain evidence="2 3">VKM B-3472D</strain>
    </source>
</reference>
<dbReference type="InterPro" id="IPR011704">
    <property type="entry name" value="ATPase_dyneun-rel_AAA"/>
</dbReference>
<organism evidence="2 3">
    <name type="scientific">Virgibacillus halodenitrificans</name>
    <name type="common">Bacillus halodenitrificans</name>
    <dbReference type="NCBI Taxonomy" id="1482"/>
    <lineage>
        <taxon>Bacteria</taxon>
        <taxon>Bacillati</taxon>
        <taxon>Bacillota</taxon>
        <taxon>Bacilli</taxon>
        <taxon>Bacillales</taxon>
        <taxon>Bacillaceae</taxon>
        <taxon>Virgibacillus</taxon>
    </lineage>
</organism>
<dbReference type="InterPro" id="IPR052934">
    <property type="entry name" value="Methyl-DNA_Rec/Restrict_Enz"/>
</dbReference>
<dbReference type="SUPFAM" id="SSF52540">
    <property type="entry name" value="P-loop containing nucleoside triphosphate hydrolases"/>
    <property type="match status" value="1"/>
</dbReference>
<evidence type="ECO:0000259" key="1">
    <source>
        <dbReference type="SMART" id="SM00382"/>
    </source>
</evidence>
<name>A0ABR7VMS7_VIRHA</name>
<comment type="caution">
    <text evidence="2">The sequence shown here is derived from an EMBL/GenBank/DDBJ whole genome shotgun (WGS) entry which is preliminary data.</text>
</comment>
<protein>
    <submittedName>
        <fullName evidence="2">AAA family ATPase</fullName>
    </submittedName>
</protein>
<dbReference type="InterPro" id="IPR003593">
    <property type="entry name" value="AAA+_ATPase"/>
</dbReference>
<dbReference type="Proteomes" id="UP000621631">
    <property type="component" value="Unassembled WGS sequence"/>
</dbReference>
<dbReference type="EMBL" id="JACWEZ010000002">
    <property type="protein sequence ID" value="MBD1222137.1"/>
    <property type="molecule type" value="Genomic_DNA"/>
</dbReference>
<accession>A0ABR7VMS7</accession>